<dbReference type="Proteomes" id="UP001518989">
    <property type="component" value="Unassembled WGS sequence"/>
</dbReference>
<proteinExistence type="predicted"/>
<organism evidence="3 4">
    <name type="scientific">Roseomonas haemaphysalidis</name>
    <dbReference type="NCBI Taxonomy" id="2768162"/>
    <lineage>
        <taxon>Bacteria</taxon>
        <taxon>Pseudomonadati</taxon>
        <taxon>Pseudomonadota</taxon>
        <taxon>Alphaproteobacteria</taxon>
        <taxon>Acetobacterales</taxon>
        <taxon>Roseomonadaceae</taxon>
        <taxon>Roseomonas</taxon>
    </lineage>
</organism>
<dbReference type="EMBL" id="JACTNG010000004">
    <property type="protein sequence ID" value="MBO1079225.1"/>
    <property type="molecule type" value="Genomic_DNA"/>
</dbReference>
<dbReference type="NCBIfam" id="TIGR02595">
    <property type="entry name" value="PEP_CTERM"/>
    <property type="match status" value="1"/>
</dbReference>
<feature type="chain" id="PRO_5046464192" evidence="1">
    <location>
        <begin position="25"/>
        <end position="270"/>
    </location>
</feature>
<evidence type="ECO:0000256" key="1">
    <source>
        <dbReference type="SAM" id="SignalP"/>
    </source>
</evidence>
<keyword evidence="4" id="KW-1185">Reference proteome</keyword>
<protein>
    <submittedName>
        <fullName evidence="3">PEP-CTERM sorting domain-containing protein</fullName>
    </submittedName>
</protein>
<dbReference type="RefSeq" id="WP_207416752.1">
    <property type="nucleotide sequence ID" value="NZ_CP061177.1"/>
</dbReference>
<gene>
    <name evidence="3" type="ORF">IAI61_09300</name>
</gene>
<evidence type="ECO:0000313" key="3">
    <source>
        <dbReference type="EMBL" id="MBO1079225.1"/>
    </source>
</evidence>
<keyword evidence="1" id="KW-0732">Signal</keyword>
<reference evidence="3 4" key="1">
    <citation type="submission" date="2020-09" db="EMBL/GenBank/DDBJ databases">
        <title>Roseomonas.</title>
        <authorList>
            <person name="Zhu W."/>
        </authorList>
    </citation>
    <scope>NUCLEOTIDE SEQUENCE [LARGE SCALE GENOMIC DNA]</scope>
    <source>
        <strain evidence="3 4">573</strain>
    </source>
</reference>
<dbReference type="Pfam" id="PF07589">
    <property type="entry name" value="PEP-CTERM"/>
    <property type="match status" value="1"/>
</dbReference>
<evidence type="ECO:0000259" key="2">
    <source>
        <dbReference type="Pfam" id="PF07589"/>
    </source>
</evidence>
<sequence>MSIKNLLCTIGLSAMLLTSGAAMADVIVTNPAGVFSNNGPSNAMGPGFAADTWFANNVRAGGSVGITGTYAHAGNGSLAFAGPANANAKADFEYYFSTANQFRLSDLSALSYDWLRAASSTASGHYHPALRLSVTDGTRSGYLVYEGVYNGQTVAPVGSWTSVDVIGTAGQQKIWATGSLPDSFSNYNRTAADWAALLPGLTVTGLSIGIGSGWDGSFAGAVDLVSYTVAGTTTTFNFETRALAVPEPSSMALIGVGLAGLAFVRRRKAG</sequence>
<feature type="domain" description="Ice-binding protein C-terminal" evidence="2">
    <location>
        <begin position="244"/>
        <end position="266"/>
    </location>
</feature>
<dbReference type="InterPro" id="IPR013424">
    <property type="entry name" value="Ice-binding_C"/>
</dbReference>
<feature type="signal peptide" evidence="1">
    <location>
        <begin position="1"/>
        <end position="24"/>
    </location>
</feature>
<evidence type="ECO:0000313" key="4">
    <source>
        <dbReference type="Proteomes" id="UP001518989"/>
    </source>
</evidence>
<comment type="caution">
    <text evidence="3">The sequence shown here is derived from an EMBL/GenBank/DDBJ whole genome shotgun (WGS) entry which is preliminary data.</text>
</comment>
<accession>A0ABS3KP32</accession>
<name>A0ABS3KP32_9PROT</name>